<reference evidence="3 4" key="1">
    <citation type="submission" date="2015-04" db="EMBL/GenBank/DDBJ databases">
        <title>The complete genome sequence of the hyperthermophilic, obligate iron-reducing archaeon Geoglobus ahangari strain 234T.</title>
        <authorList>
            <person name="Manzella M.P."/>
            <person name="Holmes D.E."/>
            <person name="Rocheleau J.M."/>
            <person name="Chung A."/>
            <person name="Reguera G."/>
            <person name="Kashefi K."/>
        </authorList>
    </citation>
    <scope>NUCLEOTIDE SEQUENCE [LARGE SCALE GENOMIC DNA]</scope>
    <source>
        <strain evidence="3 4">234</strain>
    </source>
</reference>
<dbReference type="GO" id="GO:0046872">
    <property type="term" value="F:metal ion binding"/>
    <property type="evidence" value="ECO:0007669"/>
    <property type="project" value="UniProtKB-KW"/>
</dbReference>
<dbReference type="AlphaFoldDB" id="A0A0F7ICD8"/>
<keyword evidence="1" id="KW-0479">Metal-binding</keyword>
<evidence type="ECO:0000313" key="4">
    <source>
        <dbReference type="Proteomes" id="UP000034723"/>
    </source>
</evidence>
<feature type="domain" description="HMA" evidence="2">
    <location>
        <begin position="6"/>
        <end position="58"/>
    </location>
</feature>
<evidence type="ECO:0000313" key="3">
    <source>
        <dbReference type="EMBL" id="AKG90920.1"/>
    </source>
</evidence>
<accession>A0A0F7ICD8</accession>
<dbReference type="Pfam" id="PF00403">
    <property type="entry name" value="HMA"/>
    <property type="match status" value="1"/>
</dbReference>
<protein>
    <recommendedName>
        <fullName evidence="2">HMA domain-containing protein</fullName>
    </recommendedName>
</protein>
<dbReference type="Proteomes" id="UP000034723">
    <property type="component" value="Chromosome"/>
</dbReference>
<dbReference type="Gene3D" id="3.30.70.100">
    <property type="match status" value="1"/>
</dbReference>
<dbReference type="CDD" id="cd00371">
    <property type="entry name" value="HMA"/>
    <property type="match status" value="1"/>
</dbReference>
<name>A0A0F7ICD8_9EURY</name>
<gene>
    <name evidence="3" type="ORF">GAH_01801</name>
</gene>
<organism evidence="3 4">
    <name type="scientific">Geoglobus ahangari</name>
    <dbReference type="NCBI Taxonomy" id="113653"/>
    <lineage>
        <taxon>Archaea</taxon>
        <taxon>Methanobacteriati</taxon>
        <taxon>Methanobacteriota</taxon>
        <taxon>Archaeoglobi</taxon>
        <taxon>Archaeoglobales</taxon>
        <taxon>Archaeoglobaceae</taxon>
        <taxon>Geoglobus</taxon>
    </lineage>
</organism>
<dbReference type="GeneID" id="24804368"/>
<dbReference type="EMBL" id="CP011267">
    <property type="protein sequence ID" value="AKG90920.1"/>
    <property type="molecule type" value="Genomic_DNA"/>
</dbReference>
<dbReference type="InterPro" id="IPR006121">
    <property type="entry name" value="HMA_dom"/>
</dbReference>
<dbReference type="InterPro" id="IPR036163">
    <property type="entry name" value="HMA_dom_sf"/>
</dbReference>
<proteinExistence type="predicted"/>
<dbReference type="InParanoid" id="A0A0F7ICD8"/>
<dbReference type="STRING" id="113653.GAH_01801"/>
<evidence type="ECO:0000259" key="2">
    <source>
        <dbReference type="Pfam" id="PF00403"/>
    </source>
</evidence>
<dbReference type="SUPFAM" id="SSF55008">
    <property type="entry name" value="HMA, heavy metal-associated domain"/>
    <property type="match status" value="1"/>
</dbReference>
<keyword evidence="4" id="KW-1185">Reference proteome</keyword>
<dbReference type="RefSeq" id="WP_052747834.1">
    <property type="nucleotide sequence ID" value="NZ_CP011267.1"/>
</dbReference>
<dbReference type="KEGG" id="gah:GAH_01801"/>
<evidence type="ECO:0000256" key="1">
    <source>
        <dbReference type="ARBA" id="ARBA00022723"/>
    </source>
</evidence>
<dbReference type="HOGENOM" id="CLU_134973_5_3_2"/>
<sequence>MRVKLELSGLTCHGCMMTVKNVLTKEGAKVVSIDLRSAEIEVDGDVERYIKAIERFGYSAKVVEASEP</sequence>
<dbReference type="OrthoDB" id="44171at2157"/>
<dbReference type="PROSITE" id="PS01047">
    <property type="entry name" value="HMA_1"/>
    <property type="match status" value="1"/>
</dbReference>
<dbReference type="InterPro" id="IPR017969">
    <property type="entry name" value="Heavy-metal-associated_CS"/>
</dbReference>